<evidence type="ECO:0000256" key="3">
    <source>
        <dbReference type="ARBA" id="ARBA00004286"/>
    </source>
</evidence>
<protein>
    <recommendedName>
        <fullName evidence="5 10">Histone H4</fullName>
    </recommendedName>
</protein>
<dbReference type="InterPro" id="IPR001951">
    <property type="entry name" value="Histone_H4"/>
</dbReference>
<sequence>MTDTANRQQRGRGRGGRRPRVLLRDSAKKITKASILRLARRAGVARINAKVYDEVRAALRSYLEIIIRDAAIYCQHERRKTMKSRDVVHALKRQGNLMYGFEQ</sequence>
<comment type="caution">
    <text evidence="14">The sequence shown here is derived from an EMBL/GenBank/DDBJ whole genome shotgun (WGS) entry which is preliminary data.</text>
</comment>
<dbReference type="GO" id="GO:0000786">
    <property type="term" value="C:nucleosome"/>
    <property type="evidence" value="ECO:0007669"/>
    <property type="project" value="UniProtKB-KW"/>
</dbReference>
<feature type="region of interest" description="Disordered" evidence="11">
    <location>
        <begin position="1"/>
        <end position="21"/>
    </location>
</feature>
<dbReference type="InterPro" id="IPR009072">
    <property type="entry name" value="Histone-fold"/>
</dbReference>
<evidence type="ECO:0000313" key="14">
    <source>
        <dbReference type="EMBL" id="KAL3081969.1"/>
    </source>
</evidence>
<evidence type="ECO:0000313" key="13">
    <source>
        <dbReference type="EMBL" id="KAL3072046.1"/>
    </source>
</evidence>
<evidence type="ECO:0000313" key="15">
    <source>
        <dbReference type="EMBL" id="KAL3124349.1"/>
    </source>
</evidence>
<keyword evidence="6 10" id="KW-0158">Chromosome</keyword>
<dbReference type="EMBL" id="JBICBT010001125">
    <property type="protein sequence ID" value="KAL3081969.1"/>
    <property type="molecule type" value="Genomic_DNA"/>
</dbReference>
<dbReference type="SMART" id="SM00417">
    <property type="entry name" value="H4"/>
    <property type="match status" value="1"/>
</dbReference>
<dbReference type="CDD" id="cd22912">
    <property type="entry name" value="HFD_H4"/>
    <property type="match status" value="1"/>
</dbReference>
<evidence type="ECO:0000256" key="6">
    <source>
        <dbReference type="ARBA" id="ARBA00022454"/>
    </source>
</evidence>
<dbReference type="InterPro" id="IPR035425">
    <property type="entry name" value="CENP-T/H4_C"/>
</dbReference>
<reference evidence="14 17" key="1">
    <citation type="submission" date="2024-10" db="EMBL/GenBank/DDBJ databases">
        <authorList>
            <person name="Kim D."/>
        </authorList>
    </citation>
    <scope>NUCLEOTIDE SEQUENCE [LARGE SCALE GENOMIC DNA]</scope>
    <source>
        <strain evidence="14">BH-2024</strain>
    </source>
</reference>
<keyword evidence="8 10" id="KW-0539">Nucleus</keyword>
<dbReference type="GO" id="GO:0003677">
    <property type="term" value="F:DNA binding"/>
    <property type="evidence" value="ECO:0007669"/>
    <property type="project" value="UniProtKB-KW"/>
</dbReference>
<dbReference type="AlphaFoldDB" id="A0ABD2IPJ0"/>
<organism evidence="14 17">
    <name type="scientific">Heterodera trifolii</name>
    <dbReference type="NCBI Taxonomy" id="157864"/>
    <lineage>
        <taxon>Eukaryota</taxon>
        <taxon>Metazoa</taxon>
        <taxon>Ecdysozoa</taxon>
        <taxon>Nematoda</taxon>
        <taxon>Chromadorea</taxon>
        <taxon>Rhabditida</taxon>
        <taxon>Tylenchina</taxon>
        <taxon>Tylenchomorpha</taxon>
        <taxon>Tylenchoidea</taxon>
        <taxon>Heteroderidae</taxon>
        <taxon>Heteroderinae</taxon>
        <taxon>Heterodera</taxon>
    </lineage>
</organism>
<dbReference type="Pfam" id="PF15511">
    <property type="entry name" value="CENP-T_C"/>
    <property type="match status" value="1"/>
</dbReference>
<dbReference type="EMBL" id="JBICBT010001348">
    <property type="protein sequence ID" value="KAL3072046.1"/>
    <property type="molecule type" value="Genomic_DNA"/>
</dbReference>
<evidence type="ECO:0000256" key="10">
    <source>
        <dbReference type="RuleBase" id="RU000528"/>
    </source>
</evidence>
<evidence type="ECO:0000256" key="11">
    <source>
        <dbReference type="SAM" id="MobiDB-lite"/>
    </source>
</evidence>
<name>A0ABD2IPJ0_9BILA</name>
<proteinExistence type="inferred from homology"/>
<evidence type="ECO:0000256" key="9">
    <source>
        <dbReference type="ARBA" id="ARBA00023269"/>
    </source>
</evidence>
<evidence type="ECO:0000313" key="16">
    <source>
        <dbReference type="EMBL" id="KAL3124885.1"/>
    </source>
</evidence>
<dbReference type="Proteomes" id="UP001620626">
    <property type="component" value="Unassembled WGS sequence"/>
</dbReference>
<dbReference type="EMBL" id="JBICBT010000057">
    <property type="protein sequence ID" value="KAL3124885.1"/>
    <property type="molecule type" value="Genomic_DNA"/>
</dbReference>
<feature type="compositionally biased region" description="Basic residues" evidence="11">
    <location>
        <begin position="9"/>
        <end position="21"/>
    </location>
</feature>
<dbReference type="PANTHER" id="PTHR10484">
    <property type="entry name" value="HISTONE H4"/>
    <property type="match status" value="1"/>
</dbReference>
<evidence type="ECO:0000256" key="7">
    <source>
        <dbReference type="ARBA" id="ARBA00023125"/>
    </source>
</evidence>
<dbReference type="Gene3D" id="1.10.20.10">
    <property type="entry name" value="Histone, subunit A"/>
    <property type="match status" value="1"/>
</dbReference>
<comment type="subunit">
    <text evidence="10">The nucleosome is a histone octamer containing two molecules each of H2A, H2B, H3 and H4 assembled in one H3-H4 heterotetramer and two H2A-H2B heterodimers. The octamer wraps approximately 147 bp of DNA.</text>
</comment>
<comment type="subcellular location">
    <subcellularLocation>
        <location evidence="3">Chromosome</location>
    </subcellularLocation>
    <subcellularLocation>
        <location evidence="2">Nucleus</location>
    </subcellularLocation>
</comment>
<comment type="similarity">
    <text evidence="4 10">Belongs to the histone H4 family.</text>
</comment>
<dbReference type="SUPFAM" id="SSF47113">
    <property type="entry name" value="Histone-fold"/>
    <property type="match status" value="1"/>
</dbReference>
<comment type="function">
    <text evidence="1 10">Core component of nucleosome. Nucleosomes wrap and compact DNA into chromatin, limiting DNA accessibility to the cellular machineries which require DNA as a template. Histones thereby play a central role in transcription regulation, DNA repair, DNA replication and chromosomal stability. DNA accessibility is regulated via a complex set of post-translational modifications of histones, also called histone code, and nucleosome remodeling.</text>
</comment>
<evidence type="ECO:0000256" key="8">
    <source>
        <dbReference type="ARBA" id="ARBA00023242"/>
    </source>
</evidence>
<evidence type="ECO:0000256" key="5">
    <source>
        <dbReference type="ARBA" id="ARBA00020836"/>
    </source>
</evidence>
<evidence type="ECO:0000256" key="1">
    <source>
        <dbReference type="ARBA" id="ARBA00002001"/>
    </source>
</evidence>
<gene>
    <name evidence="16" type="ORF">niasHT_002658</name>
    <name evidence="15" type="ORF">niasHT_002733</name>
    <name evidence="14" type="ORF">niasHT_032651</name>
    <name evidence="13" type="ORF">niasHT_033948</name>
</gene>
<keyword evidence="7 10" id="KW-0238">DNA-binding</keyword>
<keyword evidence="9 10" id="KW-0544">Nucleosome core</keyword>
<dbReference type="GO" id="GO:0005634">
    <property type="term" value="C:nucleus"/>
    <property type="evidence" value="ECO:0007669"/>
    <property type="project" value="UniProtKB-SubCell"/>
</dbReference>
<feature type="domain" description="CENP-T/Histone H4 histone fold" evidence="12">
    <location>
        <begin position="37"/>
        <end position="97"/>
    </location>
</feature>
<evidence type="ECO:0000313" key="17">
    <source>
        <dbReference type="Proteomes" id="UP001620626"/>
    </source>
</evidence>
<dbReference type="EMBL" id="JBICBT010000075">
    <property type="protein sequence ID" value="KAL3124349.1"/>
    <property type="molecule type" value="Genomic_DNA"/>
</dbReference>
<keyword evidence="17" id="KW-1185">Reference proteome</keyword>
<accession>A0ABD2IPJ0</accession>
<evidence type="ECO:0000256" key="4">
    <source>
        <dbReference type="ARBA" id="ARBA00006564"/>
    </source>
</evidence>
<dbReference type="PRINTS" id="PR00623">
    <property type="entry name" value="HISTONEH4"/>
</dbReference>
<evidence type="ECO:0000256" key="2">
    <source>
        <dbReference type="ARBA" id="ARBA00004123"/>
    </source>
</evidence>
<evidence type="ECO:0000259" key="12">
    <source>
        <dbReference type="Pfam" id="PF15511"/>
    </source>
</evidence>